<dbReference type="AlphaFoldDB" id="A0A7V8FY82"/>
<gene>
    <name evidence="1" type="ORF">GAK35_01344</name>
</gene>
<organism evidence="1 2">
    <name type="scientific">Herbaspirillum frisingense</name>
    <dbReference type="NCBI Taxonomy" id="92645"/>
    <lineage>
        <taxon>Bacteria</taxon>
        <taxon>Pseudomonadati</taxon>
        <taxon>Pseudomonadota</taxon>
        <taxon>Betaproteobacteria</taxon>
        <taxon>Burkholderiales</taxon>
        <taxon>Oxalobacteraceae</taxon>
        <taxon>Herbaspirillum</taxon>
    </lineage>
</organism>
<evidence type="ECO:0000313" key="1">
    <source>
        <dbReference type="EMBL" id="KAF1045473.1"/>
    </source>
</evidence>
<accession>A0A7V8FY82</accession>
<reference evidence="2" key="1">
    <citation type="journal article" date="2020" name="MBio">
        <title>Horizontal gene transfer to a defensive symbiont with a reduced genome amongst a multipartite beetle microbiome.</title>
        <authorList>
            <person name="Waterworth S.C."/>
            <person name="Florez L.V."/>
            <person name="Rees E.R."/>
            <person name="Hertweck C."/>
            <person name="Kaltenpoth M."/>
            <person name="Kwan J.C."/>
        </authorList>
    </citation>
    <scope>NUCLEOTIDE SEQUENCE [LARGE SCALE GENOMIC DNA]</scope>
</reference>
<dbReference type="EMBL" id="WNDX01000030">
    <property type="protein sequence ID" value="KAF1045473.1"/>
    <property type="molecule type" value="Genomic_DNA"/>
</dbReference>
<name>A0A7V8FY82_9BURK</name>
<evidence type="ECO:0000313" key="2">
    <source>
        <dbReference type="Proteomes" id="UP000462435"/>
    </source>
</evidence>
<dbReference type="Proteomes" id="UP000462435">
    <property type="component" value="Unassembled WGS sequence"/>
</dbReference>
<protein>
    <submittedName>
        <fullName evidence="1">Uncharacterized protein</fullName>
    </submittedName>
</protein>
<proteinExistence type="predicted"/>
<comment type="caution">
    <text evidence="1">The sequence shown here is derived from an EMBL/GenBank/DDBJ whole genome shotgun (WGS) entry which is preliminary data.</text>
</comment>
<sequence length="31" mass="3471">MATRKKKLLFLAAFLGCLLLSSVPLISLLFY</sequence>